<evidence type="ECO:0000256" key="1">
    <source>
        <dbReference type="SAM" id="MobiDB-lite"/>
    </source>
</evidence>
<evidence type="ECO:0000313" key="2">
    <source>
        <dbReference type="EMBL" id="CEN56289.1"/>
    </source>
</evidence>
<feature type="region of interest" description="Disordered" evidence="1">
    <location>
        <begin position="30"/>
        <end position="64"/>
    </location>
</feature>
<reference evidence="3" key="1">
    <citation type="submission" date="2014-12" db="EMBL/GenBank/DDBJ databases">
        <authorList>
            <person name="Salcher M.M."/>
        </authorList>
    </citation>
    <scope>NUCLEOTIDE SEQUENCE [LARGE SCALE GENOMIC DNA]</scope>
    <source>
        <strain evidence="3">MMS-10A-171</strain>
    </source>
</reference>
<dbReference type="OrthoDB" id="8562711at2"/>
<accession>A0A0B7IYW8</accession>
<dbReference type="AlphaFoldDB" id="A0A0B7IYW8"/>
<feature type="compositionally biased region" description="Low complexity" evidence="1">
    <location>
        <begin position="35"/>
        <end position="50"/>
    </location>
</feature>
<evidence type="ECO:0008006" key="4">
    <source>
        <dbReference type="Google" id="ProtNLM"/>
    </source>
</evidence>
<gene>
    <name evidence="2" type="ORF">BN1209_1251</name>
</gene>
<dbReference type="Proteomes" id="UP000056322">
    <property type="component" value="Chromosome 1"/>
</dbReference>
<dbReference type="KEGG" id="mbac:BN1209_1251"/>
<dbReference type="EMBL" id="LN794158">
    <property type="protein sequence ID" value="CEN56289.1"/>
    <property type="molecule type" value="Genomic_DNA"/>
</dbReference>
<dbReference type="RefSeq" id="WP_052661116.1">
    <property type="nucleotide sequence ID" value="NZ_LN794158.1"/>
</dbReference>
<sequence length="212" mass="23217">MLSPKQRWMMLGGLLALTLLAIYLVQEPVEESLPQESSTKDSQTTKTSQEQRPESASFANNTSSQSAIKVAEEAVSVLPDLTQKHLFVEDKSKKTQDLFKGHAWYVPPPPPKPVPVKVEPPPPPAAPPVPFFYMGKLEQAPQATQVFLTANNKVLSVTVGKNVDTLWRLDKEEANTLTFTYLPLGLTKTLSKALRAPAGEKTAEQNNPDGAI</sequence>
<name>A0A0B7IYW8_9PROT</name>
<keyword evidence="3" id="KW-1185">Reference proteome</keyword>
<proteinExistence type="predicted"/>
<organism evidence="2 3">
    <name type="scientific">Candidatus Methylopumilus turicensis</name>
    <dbReference type="NCBI Taxonomy" id="1581680"/>
    <lineage>
        <taxon>Bacteria</taxon>
        <taxon>Pseudomonadati</taxon>
        <taxon>Pseudomonadota</taxon>
        <taxon>Betaproteobacteria</taxon>
        <taxon>Nitrosomonadales</taxon>
        <taxon>Methylophilaceae</taxon>
        <taxon>Candidatus Methylopumilus</taxon>
    </lineage>
</organism>
<dbReference type="STRING" id="1581680.BN1209_1251"/>
<protein>
    <recommendedName>
        <fullName evidence="4">Prolin-rich transmembrane protein</fullName>
    </recommendedName>
</protein>
<dbReference type="HOGENOM" id="CLU_112864_1_0_4"/>
<evidence type="ECO:0000313" key="3">
    <source>
        <dbReference type="Proteomes" id="UP000056322"/>
    </source>
</evidence>